<evidence type="ECO:0000313" key="1">
    <source>
        <dbReference type="EMBL" id="KAI0054878.1"/>
    </source>
</evidence>
<sequence length="496" mass="55561">MRYAKQFLGSDQIVDTLTYECCVDVLWVFPVLLDERSLGGDSSHAPTSMFVFSYTNFSPSVRRNEARDHGRSLALRYGTLFFFNDREGYPNGRATGWSMMCMSVGQNEGEETGTDEQLRHLTGKDQPCPSRTMSEKIGRREDRVKLLSSYWDGASTQSVSSLTTSSDGDHAFQDFVGRQLLQWTDEEDHIERMWDTPATFPFSLETMSNMVNENIMENVRGTTDTYFGTGDPDSWPFSMDMYTTYIDKTLFETTGMQDAIGSPRVPLTHTRNKNGNGNAAAIASSSEPHTVKQIPYRLPSNAIPHCLVNTSIEDGRVGEEGDAGESNLNSYEYKADCGVPSDKQMDEVSTSSSPPALGPVCFDNKPNPPYPHGVFYASISGAPLSMQVRWLHTIIQGQEIDEYPYRIEECTVKRKGKQVRAGRVRNALLYGPADHGGREMPAGDVWVKSSVPMDSELQASSSTRETPLVLIQRRVRLDQVHWDRTETLSVGKQRPW</sequence>
<proteinExistence type="predicted"/>
<protein>
    <submittedName>
        <fullName evidence="1">Uncharacterized protein</fullName>
    </submittedName>
</protein>
<name>A0ACB8SG56_9AGAM</name>
<gene>
    <name evidence="1" type="ORF">BV25DRAFT_1843348</name>
</gene>
<reference evidence="1" key="1">
    <citation type="submission" date="2021-03" db="EMBL/GenBank/DDBJ databases">
        <authorList>
            <consortium name="DOE Joint Genome Institute"/>
            <person name="Ahrendt S."/>
            <person name="Looney B.P."/>
            <person name="Miyauchi S."/>
            <person name="Morin E."/>
            <person name="Drula E."/>
            <person name="Courty P.E."/>
            <person name="Chicoki N."/>
            <person name="Fauchery L."/>
            <person name="Kohler A."/>
            <person name="Kuo A."/>
            <person name="Labutti K."/>
            <person name="Pangilinan J."/>
            <person name="Lipzen A."/>
            <person name="Riley R."/>
            <person name="Andreopoulos W."/>
            <person name="He G."/>
            <person name="Johnson J."/>
            <person name="Barry K.W."/>
            <person name="Grigoriev I.V."/>
            <person name="Nagy L."/>
            <person name="Hibbett D."/>
            <person name="Henrissat B."/>
            <person name="Matheny P.B."/>
            <person name="Labbe J."/>
            <person name="Martin F."/>
        </authorList>
    </citation>
    <scope>NUCLEOTIDE SEQUENCE</scope>
    <source>
        <strain evidence="1">HHB10654</strain>
    </source>
</reference>
<accession>A0ACB8SG56</accession>
<dbReference type="Proteomes" id="UP000814140">
    <property type="component" value="Unassembled WGS sequence"/>
</dbReference>
<keyword evidence="2" id="KW-1185">Reference proteome</keyword>
<evidence type="ECO:0000313" key="2">
    <source>
        <dbReference type="Proteomes" id="UP000814140"/>
    </source>
</evidence>
<dbReference type="EMBL" id="MU277334">
    <property type="protein sequence ID" value="KAI0054878.1"/>
    <property type="molecule type" value="Genomic_DNA"/>
</dbReference>
<reference evidence="1" key="2">
    <citation type="journal article" date="2022" name="New Phytol.">
        <title>Evolutionary transition to the ectomycorrhizal habit in the genomes of a hyperdiverse lineage of mushroom-forming fungi.</title>
        <authorList>
            <person name="Looney B."/>
            <person name="Miyauchi S."/>
            <person name="Morin E."/>
            <person name="Drula E."/>
            <person name="Courty P.E."/>
            <person name="Kohler A."/>
            <person name="Kuo A."/>
            <person name="LaButti K."/>
            <person name="Pangilinan J."/>
            <person name="Lipzen A."/>
            <person name="Riley R."/>
            <person name="Andreopoulos W."/>
            <person name="He G."/>
            <person name="Johnson J."/>
            <person name="Nolan M."/>
            <person name="Tritt A."/>
            <person name="Barry K.W."/>
            <person name="Grigoriev I.V."/>
            <person name="Nagy L.G."/>
            <person name="Hibbett D."/>
            <person name="Henrissat B."/>
            <person name="Matheny P.B."/>
            <person name="Labbe J."/>
            <person name="Martin F.M."/>
        </authorList>
    </citation>
    <scope>NUCLEOTIDE SEQUENCE</scope>
    <source>
        <strain evidence="1">HHB10654</strain>
    </source>
</reference>
<comment type="caution">
    <text evidence="1">The sequence shown here is derived from an EMBL/GenBank/DDBJ whole genome shotgun (WGS) entry which is preliminary data.</text>
</comment>
<organism evidence="1 2">
    <name type="scientific">Artomyces pyxidatus</name>
    <dbReference type="NCBI Taxonomy" id="48021"/>
    <lineage>
        <taxon>Eukaryota</taxon>
        <taxon>Fungi</taxon>
        <taxon>Dikarya</taxon>
        <taxon>Basidiomycota</taxon>
        <taxon>Agaricomycotina</taxon>
        <taxon>Agaricomycetes</taxon>
        <taxon>Russulales</taxon>
        <taxon>Auriscalpiaceae</taxon>
        <taxon>Artomyces</taxon>
    </lineage>
</organism>